<dbReference type="InterPro" id="IPR056693">
    <property type="entry name" value="DUF7791"/>
</dbReference>
<feature type="compositionally biased region" description="Polar residues" evidence="2">
    <location>
        <begin position="1159"/>
        <end position="1171"/>
    </location>
</feature>
<gene>
    <name evidence="5" type="ORF">BJ508DRAFT_409862</name>
</gene>
<feature type="domain" description="DUF7791" evidence="4">
    <location>
        <begin position="625"/>
        <end position="704"/>
    </location>
</feature>
<accession>A0A3N4IQ96</accession>
<evidence type="ECO:0000256" key="2">
    <source>
        <dbReference type="SAM" id="MobiDB-lite"/>
    </source>
</evidence>
<proteinExistence type="predicted"/>
<evidence type="ECO:0000313" key="5">
    <source>
        <dbReference type="EMBL" id="RPA87895.1"/>
    </source>
</evidence>
<feature type="region of interest" description="Disordered" evidence="2">
    <location>
        <begin position="1378"/>
        <end position="1494"/>
    </location>
</feature>
<protein>
    <recommendedName>
        <fullName evidence="7">NACHT domain-containing protein</fullName>
    </recommendedName>
</protein>
<feature type="region of interest" description="Disordered" evidence="2">
    <location>
        <begin position="1250"/>
        <end position="1327"/>
    </location>
</feature>
<evidence type="ECO:0008006" key="7">
    <source>
        <dbReference type="Google" id="ProtNLM"/>
    </source>
</evidence>
<feature type="compositionally biased region" description="Basic and acidic residues" evidence="2">
    <location>
        <begin position="1259"/>
        <end position="1284"/>
    </location>
</feature>
<feature type="compositionally biased region" description="Basic and acidic residues" evidence="2">
    <location>
        <begin position="1202"/>
        <end position="1211"/>
    </location>
</feature>
<keyword evidence="1" id="KW-0677">Repeat</keyword>
<evidence type="ECO:0000259" key="4">
    <source>
        <dbReference type="Pfam" id="PF25053"/>
    </source>
</evidence>
<feature type="compositionally biased region" description="Polar residues" evidence="2">
    <location>
        <begin position="1378"/>
        <end position="1391"/>
    </location>
</feature>
<dbReference type="InterPro" id="IPR027417">
    <property type="entry name" value="P-loop_NTPase"/>
</dbReference>
<keyword evidence="6" id="KW-1185">Reference proteome</keyword>
<feature type="domain" description="Nephrocystin 3-like N-terminal" evidence="3">
    <location>
        <begin position="272"/>
        <end position="443"/>
    </location>
</feature>
<dbReference type="PANTHER" id="PTHR10039:SF5">
    <property type="entry name" value="NACHT DOMAIN-CONTAINING PROTEIN"/>
    <property type="match status" value="1"/>
</dbReference>
<sequence length="1569" mass="177707">MDPLSALSLIGNIAQFTEYAVKFFSDVRTVHRDGKSQSSEAIALSEASNTVRSLMERVTRSADPKLISKGAKEVKTERRLYRRYRTISKALIELLEEAKKDPRWRFMKSVQIVFRQYQNSERINALRADLEDLRKDVDSRNILLVQDHQKEILAQLDEIRGTNSMVFKVIGQNKMETDSRLDHIMKQIGQFQSIVQDVKGQTTEMLSKQNSFLLSDAISKSASEVMQLKWQSEILKSLHYNEIHFRKDAILSSDEQTLTWVHGSSTNSSADLEKAKLRTWLSDPGQRMFWITGKPGSGKSTLMKYACGHKMTRAALQKWANGHSLVIASHFFWISGHPIEKSIQGLYRSLLFQIFSQQQSLLDQLECFRKRLTTDDWTVADLKETLIEVGRFISSDNGSQRLKICCFVDGLDEYESDEDHQDIISLIKELTSFANIKLCVSSRPWPQFEKEFGSGGNGVQAVPRIMLHLVNGQDMEKYTAKELGKASKSFLRLETEDPKKHASIIKDITTKAEGVWLWLYLVVRNVAKDLRTDEVTVDTLQRAVNRYPSDIDAYLRQYLARANSTYEEEAARIFLSVMAAEGMSLPGIGIRFLIENMDQEKQIQLALGSGSDSFSKVVARDQRNPAELRSRLNNRCKDLLEMDMLASQPTEVEGHSTGSILGNRVTFLHRCVGDFFKSQYHEVLSHQAQKTTPFDPKLALASMFSFFLQHLTRSLAGGKIYNHRLGEQKNDFLELLRQFLVVAGELDEVLLAELKAVAASLGSVNRWNVIGAIVNRRRKRVCWTDLSYDNPDELDIPEGLFERLTIVHHLVDKVRILTSKICAKRNLPCASNVDPLAPMDFNVCYNIENSSNPRLSSSHTALFLSIAATAHLNTYIKRLMQFNTKQILQSYPQLVCFAVQPVRLESFLNALYGSSHEVSGYSYLDWVYESSVDAHSPEIAADRKLYEERTFPDIFNLDKPTIDLELIKFLVEKGGVDVNRPMEVSIFVPTSHEPRRFLYSRHIDRTCSHCTRTERIGDPPSPVDQHPNELSHTSRSAQSGQSLWIFLLACLVSRKYRAMSSLAEQTSQKLQYNQLVEDLIVRGANPHAVLTCIQIGHFTPAKNYEKWGSKWGGYHFKAEEAIKYIWTDWAQGHLLEKFKAQPGYQEMPFHSGEERPMSYSRNPASKSTLSMVSQSTGISYSAAGSDNERTAVGTPEDSGIEADTKETKLGDLRSMMVETFKKQPKEQTSAVLSGHSISTERNMTVFAYTGSRPKGTVEPPKREPLIKENKKSTARTEKERDTRRYPVPATENQYDTTKRRPVTVNTPHLPPNDATRRMQPADNTDQLSKDVRQRGLYSHPGSNLHDRFDTTQARSGAPIATLSGSYLPHEYGNLRQASGSVNATQQATNPFGYSEPQHKQKSTQPPQKERGRPTSGQSEINFKAARRPEPHRSSSVDSGADARKRSTPLKRGKGTNSYPGPAATQAQDKARRRHSDSSIGGHSDSEVDKKKKRRASWGYKGEEYRLDEEEDEAGKDFIDMLIETGARTVRGWISNLGKKLMGWQPAKLFGLSGSRTEEEEDWDYGDYRD</sequence>
<evidence type="ECO:0000313" key="6">
    <source>
        <dbReference type="Proteomes" id="UP000275078"/>
    </source>
</evidence>
<dbReference type="InterPro" id="IPR056884">
    <property type="entry name" value="NPHP3-like_N"/>
</dbReference>
<dbReference type="PANTHER" id="PTHR10039">
    <property type="entry name" value="AMELOGENIN"/>
    <property type="match status" value="1"/>
</dbReference>
<feature type="region of interest" description="Disordered" evidence="2">
    <location>
        <begin position="1179"/>
        <end position="1211"/>
    </location>
</feature>
<dbReference type="Gene3D" id="3.40.50.300">
    <property type="entry name" value="P-loop containing nucleotide triphosphate hydrolases"/>
    <property type="match status" value="1"/>
</dbReference>
<dbReference type="SUPFAM" id="SSF52540">
    <property type="entry name" value="P-loop containing nucleoside triphosphate hydrolases"/>
    <property type="match status" value="1"/>
</dbReference>
<dbReference type="EMBL" id="ML119645">
    <property type="protein sequence ID" value="RPA87895.1"/>
    <property type="molecule type" value="Genomic_DNA"/>
</dbReference>
<feature type="region of interest" description="Disordered" evidence="2">
    <location>
        <begin position="1013"/>
        <end position="1035"/>
    </location>
</feature>
<dbReference type="STRING" id="1160509.A0A3N4IQ96"/>
<dbReference type="Pfam" id="PF24883">
    <property type="entry name" value="NPHP3_N"/>
    <property type="match status" value="1"/>
</dbReference>
<dbReference type="CDD" id="cd00267">
    <property type="entry name" value="ABC_ATPase"/>
    <property type="match status" value="1"/>
</dbReference>
<feature type="compositionally biased region" description="Basic and acidic residues" evidence="2">
    <location>
        <begin position="1426"/>
        <end position="1444"/>
    </location>
</feature>
<reference evidence="5 6" key="1">
    <citation type="journal article" date="2018" name="Nat. Ecol. Evol.">
        <title>Pezizomycetes genomes reveal the molecular basis of ectomycorrhizal truffle lifestyle.</title>
        <authorList>
            <person name="Murat C."/>
            <person name="Payen T."/>
            <person name="Noel B."/>
            <person name="Kuo A."/>
            <person name="Morin E."/>
            <person name="Chen J."/>
            <person name="Kohler A."/>
            <person name="Krizsan K."/>
            <person name="Balestrini R."/>
            <person name="Da Silva C."/>
            <person name="Montanini B."/>
            <person name="Hainaut M."/>
            <person name="Levati E."/>
            <person name="Barry K.W."/>
            <person name="Belfiori B."/>
            <person name="Cichocki N."/>
            <person name="Clum A."/>
            <person name="Dockter R.B."/>
            <person name="Fauchery L."/>
            <person name="Guy J."/>
            <person name="Iotti M."/>
            <person name="Le Tacon F."/>
            <person name="Lindquist E.A."/>
            <person name="Lipzen A."/>
            <person name="Malagnac F."/>
            <person name="Mello A."/>
            <person name="Molinier V."/>
            <person name="Miyauchi S."/>
            <person name="Poulain J."/>
            <person name="Riccioni C."/>
            <person name="Rubini A."/>
            <person name="Sitrit Y."/>
            <person name="Splivallo R."/>
            <person name="Traeger S."/>
            <person name="Wang M."/>
            <person name="Zifcakova L."/>
            <person name="Wipf D."/>
            <person name="Zambonelli A."/>
            <person name="Paolocci F."/>
            <person name="Nowrousian M."/>
            <person name="Ottonello S."/>
            <person name="Baldrian P."/>
            <person name="Spatafora J.W."/>
            <person name="Henrissat B."/>
            <person name="Nagy L.G."/>
            <person name="Aury J.M."/>
            <person name="Wincker P."/>
            <person name="Grigoriev I.V."/>
            <person name="Bonfante P."/>
            <person name="Martin F.M."/>
        </authorList>
    </citation>
    <scope>NUCLEOTIDE SEQUENCE [LARGE SCALE GENOMIC DNA]</scope>
    <source>
        <strain evidence="5 6">RN42</strain>
    </source>
</reference>
<dbReference type="Proteomes" id="UP000275078">
    <property type="component" value="Unassembled WGS sequence"/>
</dbReference>
<name>A0A3N4IQ96_ASCIM</name>
<dbReference type="OrthoDB" id="443402at2759"/>
<evidence type="ECO:0000256" key="1">
    <source>
        <dbReference type="ARBA" id="ARBA00022737"/>
    </source>
</evidence>
<evidence type="ECO:0000259" key="3">
    <source>
        <dbReference type="Pfam" id="PF24883"/>
    </source>
</evidence>
<dbReference type="Pfam" id="PF25053">
    <property type="entry name" value="DUF7791"/>
    <property type="match status" value="1"/>
</dbReference>
<organism evidence="5 6">
    <name type="scientific">Ascobolus immersus RN42</name>
    <dbReference type="NCBI Taxonomy" id="1160509"/>
    <lineage>
        <taxon>Eukaryota</taxon>
        <taxon>Fungi</taxon>
        <taxon>Dikarya</taxon>
        <taxon>Ascomycota</taxon>
        <taxon>Pezizomycotina</taxon>
        <taxon>Pezizomycetes</taxon>
        <taxon>Pezizales</taxon>
        <taxon>Ascobolaceae</taxon>
        <taxon>Ascobolus</taxon>
    </lineage>
</organism>
<feature type="region of interest" description="Disordered" evidence="2">
    <location>
        <begin position="1152"/>
        <end position="1171"/>
    </location>
</feature>